<dbReference type="RefSeq" id="WP_092920526.1">
    <property type="nucleotide sequence ID" value="NZ_FOYN01000002.1"/>
</dbReference>
<evidence type="ECO:0000313" key="4">
    <source>
        <dbReference type="EMBL" id="SFR32272.1"/>
    </source>
</evidence>
<keyword evidence="2" id="KW-1133">Transmembrane helix</keyword>
<keyword evidence="2" id="KW-0472">Membrane</keyword>
<dbReference type="STRING" id="35743.SAMN04487937_1046"/>
<dbReference type="AlphaFoldDB" id="A0A1I6FQP5"/>
<keyword evidence="2" id="KW-0812">Transmembrane</keyword>
<name>A0A1I6FQP5_HALSD</name>
<feature type="domain" description="DUF7577" evidence="3">
    <location>
        <begin position="70"/>
        <end position="93"/>
    </location>
</feature>
<evidence type="ECO:0000256" key="2">
    <source>
        <dbReference type="SAM" id="Phobius"/>
    </source>
</evidence>
<protein>
    <recommendedName>
        <fullName evidence="3">DUF7577 domain-containing protein</fullName>
    </recommendedName>
</protein>
<keyword evidence="5" id="KW-1185">Reference proteome</keyword>
<proteinExistence type="predicted"/>
<evidence type="ECO:0000259" key="3">
    <source>
        <dbReference type="Pfam" id="PF24463"/>
    </source>
</evidence>
<sequence>MLGVGTVYLVATGALLLVALGVGARALVAIFREGRERSRKRREGKLERYTEDPVYDRDPPDPDAAGETPSTCPQCGAENDAAFTFCRECAAPLGPERVTND</sequence>
<dbReference type="OrthoDB" id="330661at2157"/>
<evidence type="ECO:0000313" key="5">
    <source>
        <dbReference type="Proteomes" id="UP000198932"/>
    </source>
</evidence>
<organism evidence="4 5">
    <name type="scientific">Halorubrum sodomense</name>
    <dbReference type="NCBI Taxonomy" id="35743"/>
    <lineage>
        <taxon>Archaea</taxon>
        <taxon>Methanobacteriati</taxon>
        <taxon>Methanobacteriota</taxon>
        <taxon>Stenosarchaea group</taxon>
        <taxon>Halobacteria</taxon>
        <taxon>Halobacteriales</taxon>
        <taxon>Haloferacaceae</taxon>
        <taxon>Halorubrum</taxon>
    </lineage>
</organism>
<feature type="region of interest" description="Disordered" evidence="1">
    <location>
        <begin position="35"/>
        <end position="73"/>
    </location>
</feature>
<feature type="compositionally biased region" description="Basic and acidic residues" evidence="1">
    <location>
        <begin position="44"/>
        <end position="60"/>
    </location>
</feature>
<dbReference type="InterPro" id="IPR055999">
    <property type="entry name" value="DUF7577"/>
</dbReference>
<reference evidence="5" key="1">
    <citation type="submission" date="2016-10" db="EMBL/GenBank/DDBJ databases">
        <authorList>
            <person name="Varghese N."/>
            <person name="Submissions S."/>
        </authorList>
    </citation>
    <scope>NUCLEOTIDE SEQUENCE [LARGE SCALE GENOMIC DNA]</scope>
    <source>
        <strain evidence="5">RD 26</strain>
    </source>
</reference>
<dbReference type="Proteomes" id="UP000198932">
    <property type="component" value="Unassembled WGS sequence"/>
</dbReference>
<dbReference type="Pfam" id="PF24463">
    <property type="entry name" value="DUF7577"/>
    <property type="match status" value="1"/>
</dbReference>
<feature type="transmembrane region" description="Helical" evidence="2">
    <location>
        <begin position="6"/>
        <end position="31"/>
    </location>
</feature>
<accession>A0A1I6FQP5</accession>
<evidence type="ECO:0000256" key="1">
    <source>
        <dbReference type="SAM" id="MobiDB-lite"/>
    </source>
</evidence>
<gene>
    <name evidence="4" type="ORF">SAMN04487937_1046</name>
</gene>
<dbReference type="EMBL" id="FOYN01000002">
    <property type="protein sequence ID" value="SFR32272.1"/>
    <property type="molecule type" value="Genomic_DNA"/>
</dbReference>